<keyword evidence="2" id="KW-1185">Reference proteome</keyword>
<dbReference type="HOGENOM" id="CLU_2225984_0_0_1"/>
<sequence>MPDCENEYAFTFDFKNKFIGMPYDKEFELLWQQIGEELRAKHSRFLDMPYDSGFERMWRQIRLELKSDQEVTNFALRFQRKLTISTLQDREVGPFESFIECR</sequence>
<proteinExistence type="predicted"/>
<dbReference type="KEGG" id="dan:6495869"/>
<organism evidence="1 2">
    <name type="scientific">Drosophila ananassae</name>
    <name type="common">Fruit fly</name>
    <dbReference type="NCBI Taxonomy" id="7217"/>
    <lineage>
        <taxon>Eukaryota</taxon>
        <taxon>Metazoa</taxon>
        <taxon>Ecdysozoa</taxon>
        <taxon>Arthropoda</taxon>
        <taxon>Hexapoda</taxon>
        <taxon>Insecta</taxon>
        <taxon>Pterygota</taxon>
        <taxon>Neoptera</taxon>
        <taxon>Endopterygota</taxon>
        <taxon>Diptera</taxon>
        <taxon>Brachycera</taxon>
        <taxon>Muscomorpha</taxon>
        <taxon>Ephydroidea</taxon>
        <taxon>Drosophilidae</taxon>
        <taxon>Drosophila</taxon>
        <taxon>Sophophora</taxon>
    </lineage>
</organism>
<dbReference type="EMBL" id="CH902619">
    <property type="protein sequence ID" value="EDV36573.2"/>
    <property type="molecule type" value="Genomic_DNA"/>
</dbReference>
<dbReference type="GeneID" id="6495869"/>
<name>B3MEV2_DROAN</name>
<dbReference type="Proteomes" id="UP000007801">
    <property type="component" value="Unassembled WGS sequence"/>
</dbReference>
<dbReference type="STRING" id="7217.B3MEV2"/>
<gene>
    <name evidence="1" type="primary">Dana\GF13026</name>
    <name evidence="1" type="synonym">dana_GLEANR_13041</name>
    <name evidence="1" type="ORF">GF13026</name>
</gene>
<accession>B3MEV2</accession>
<dbReference type="AlphaFoldDB" id="B3MEV2"/>
<reference evidence="1 2" key="1">
    <citation type="journal article" date="2007" name="Nature">
        <title>Evolution of genes and genomes on the Drosophila phylogeny.</title>
        <authorList>
            <consortium name="Drosophila 12 Genomes Consortium"/>
            <person name="Clark A.G."/>
            <person name="Eisen M.B."/>
            <person name="Smith D.R."/>
            <person name="Bergman C.M."/>
            <person name="Oliver B."/>
            <person name="Markow T.A."/>
            <person name="Kaufman T.C."/>
            <person name="Kellis M."/>
            <person name="Gelbart W."/>
            <person name="Iyer V.N."/>
            <person name="Pollard D.A."/>
            <person name="Sackton T.B."/>
            <person name="Larracuente A.M."/>
            <person name="Singh N.D."/>
            <person name="Abad J.P."/>
            <person name="Abt D.N."/>
            <person name="Adryan B."/>
            <person name="Aguade M."/>
            <person name="Akashi H."/>
            <person name="Anderson W.W."/>
            <person name="Aquadro C.F."/>
            <person name="Ardell D.H."/>
            <person name="Arguello R."/>
            <person name="Artieri C.G."/>
            <person name="Barbash D.A."/>
            <person name="Barker D."/>
            <person name="Barsanti P."/>
            <person name="Batterham P."/>
            <person name="Batzoglou S."/>
            <person name="Begun D."/>
            <person name="Bhutkar A."/>
            <person name="Blanco E."/>
            <person name="Bosak S.A."/>
            <person name="Bradley R.K."/>
            <person name="Brand A.D."/>
            <person name="Brent M.R."/>
            <person name="Brooks A.N."/>
            <person name="Brown R.H."/>
            <person name="Butlin R.K."/>
            <person name="Caggese C."/>
            <person name="Calvi B.R."/>
            <person name="Bernardo de Carvalho A."/>
            <person name="Caspi A."/>
            <person name="Castrezana S."/>
            <person name="Celniker S.E."/>
            <person name="Chang J.L."/>
            <person name="Chapple C."/>
            <person name="Chatterji S."/>
            <person name="Chinwalla A."/>
            <person name="Civetta A."/>
            <person name="Clifton S.W."/>
            <person name="Comeron J.M."/>
            <person name="Costello J.C."/>
            <person name="Coyne J.A."/>
            <person name="Daub J."/>
            <person name="David R.G."/>
            <person name="Delcher A.L."/>
            <person name="Delehaunty K."/>
            <person name="Do C.B."/>
            <person name="Ebling H."/>
            <person name="Edwards K."/>
            <person name="Eickbush T."/>
            <person name="Evans J.D."/>
            <person name="Filipski A."/>
            <person name="Findeiss S."/>
            <person name="Freyhult E."/>
            <person name="Fulton L."/>
            <person name="Fulton R."/>
            <person name="Garcia A.C."/>
            <person name="Gardiner A."/>
            <person name="Garfield D.A."/>
            <person name="Garvin B.E."/>
            <person name="Gibson G."/>
            <person name="Gilbert D."/>
            <person name="Gnerre S."/>
            <person name="Godfrey J."/>
            <person name="Good R."/>
            <person name="Gotea V."/>
            <person name="Gravely B."/>
            <person name="Greenberg A.J."/>
            <person name="Griffiths-Jones S."/>
            <person name="Gross S."/>
            <person name="Guigo R."/>
            <person name="Gustafson E.A."/>
            <person name="Haerty W."/>
            <person name="Hahn M.W."/>
            <person name="Halligan D.L."/>
            <person name="Halpern A.L."/>
            <person name="Halter G.M."/>
            <person name="Han M.V."/>
            <person name="Heger A."/>
            <person name="Hillier L."/>
            <person name="Hinrichs A.S."/>
            <person name="Holmes I."/>
            <person name="Hoskins R.A."/>
            <person name="Hubisz M.J."/>
            <person name="Hultmark D."/>
            <person name="Huntley M.A."/>
            <person name="Jaffe D.B."/>
            <person name="Jagadeeshan S."/>
            <person name="Jeck W.R."/>
            <person name="Johnson J."/>
            <person name="Jones C.D."/>
            <person name="Jordan W.C."/>
            <person name="Karpen G.H."/>
            <person name="Kataoka E."/>
            <person name="Keightley P.D."/>
            <person name="Kheradpour P."/>
            <person name="Kirkness E.F."/>
            <person name="Koerich L.B."/>
            <person name="Kristiansen K."/>
            <person name="Kudrna D."/>
            <person name="Kulathinal R.J."/>
            <person name="Kumar S."/>
            <person name="Kwok R."/>
            <person name="Lander E."/>
            <person name="Langley C.H."/>
            <person name="Lapoint R."/>
            <person name="Lazzaro B.P."/>
            <person name="Lee S.J."/>
            <person name="Levesque L."/>
            <person name="Li R."/>
            <person name="Lin C.F."/>
            <person name="Lin M.F."/>
            <person name="Lindblad-Toh K."/>
            <person name="Llopart A."/>
            <person name="Long M."/>
            <person name="Low L."/>
            <person name="Lozovsky E."/>
            <person name="Lu J."/>
            <person name="Luo M."/>
            <person name="Machado C.A."/>
            <person name="Makalowski W."/>
            <person name="Marzo M."/>
            <person name="Matsuda M."/>
            <person name="Matzkin L."/>
            <person name="McAllister B."/>
            <person name="McBride C.S."/>
            <person name="McKernan B."/>
            <person name="McKernan K."/>
            <person name="Mendez-Lago M."/>
            <person name="Minx P."/>
            <person name="Mollenhauer M.U."/>
            <person name="Montooth K."/>
            <person name="Mount S.M."/>
            <person name="Mu X."/>
            <person name="Myers E."/>
            <person name="Negre B."/>
            <person name="Newfeld S."/>
            <person name="Nielsen R."/>
            <person name="Noor M.A."/>
            <person name="O'Grady P."/>
            <person name="Pachter L."/>
            <person name="Papaceit M."/>
            <person name="Parisi M.J."/>
            <person name="Parisi M."/>
            <person name="Parts L."/>
            <person name="Pedersen J.S."/>
            <person name="Pesole G."/>
            <person name="Phillippy A.M."/>
            <person name="Ponting C.P."/>
            <person name="Pop M."/>
            <person name="Porcelli D."/>
            <person name="Powell J.R."/>
            <person name="Prohaska S."/>
            <person name="Pruitt K."/>
            <person name="Puig M."/>
            <person name="Quesneville H."/>
            <person name="Ram K.R."/>
            <person name="Rand D."/>
            <person name="Rasmussen M.D."/>
            <person name="Reed L.K."/>
            <person name="Reenan R."/>
            <person name="Reily A."/>
            <person name="Remington K.A."/>
            <person name="Rieger T.T."/>
            <person name="Ritchie M.G."/>
            <person name="Robin C."/>
            <person name="Rogers Y.H."/>
            <person name="Rohde C."/>
            <person name="Rozas J."/>
            <person name="Rubenfield M.J."/>
            <person name="Ruiz A."/>
            <person name="Russo S."/>
            <person name="Salzberg S.L."/>
            <person name="Sanchez-Gracia A."/>
            <person name="Saranga D.J."/>
            <person name="Sato H."/>
            <person name="Schaeffer S.W."/>
            <person name="Schatz M.C."/>
            <person name="Schlenke T."/>
            <person name="Schwartz R."/>
            <person name="Segarra C."/>
            <person name="Singh R.S."/>
            <person name="Sirot L."/>
            <person name="Sirota M."/>
            <person name="Sisneros N.B."/>
            <person name="Smith C.D."/>
            <person name="Smith T.F."/>
            <person name="Spieth J."/>
            <person name="Stage D.E."/>
            <person name="Stark A."/>
            <person name="Stephan W."/>
            <person name="Strausberg R.L."/>
            <person name="Strempel S."/>
            <person name="Sturgill D."/>
            <person name="Sutton G."/>
            <person name="Sutton G.G."/>
            <person name="Tao W."/>
            <person name="Teichmann S."/>
            <person name="Tobari Y.N."/>
            <person name="Tomimura Y."/>
            <person name="Tsolas J.M."/>
            <person name="Valente V.L."/>
            <person name="Venter E."/>
            <person name="Venter J.C."/>
            <person name="Vicario S."/>
            <person name="Vieira F.G."/>
            <person name="Vilella A.J."/>
            <person name="Villasante A."/>
            <person name="Walenz B."/>
            <person name="Wang J."/>
            <person name="Wasserman M."/>
            <person name="Watts T."/>
            <person name="Wilson D."/>
            <person name="Wilson R.K."/>
            <person name="Wing R.A."/>
            <person name="Wolfner M.F."/>
            <person name="Wong A."/>
            <person name="Wong G.K."/>
            <person name="Wu C.I."/>
            <person name="Wu G."/>
            <person name="Yamamoto D."/>
            <person name="Yang H.P."/>
            <person name="Yang S.P."/>
            <person name="Yorke J.A."/>
            <person name="Yoshida K."/>
            <person name="Zdobnov E."/>
            <person name="Zhang P."/>
            <person name="Zhang Y."/>
            <person name="Zimin A.V."/>
            <person name="Baldwin J."/>
            <person name="Abdouelleil A."/>
            <person name="Abdulkadir J."/>
            <person name="Abebe A."/>
            <person name="Abera B."/>
            <person name="Abreu J."/>
            <person name="Acer S.C."/>
            <person name="Aftuck L."/>
            <person name="Alexander A."/>
            <person name="An P."/>
            <person name="Anderson E."/>
            <person name="Anderson S."/>
            <person name="Arachi H."/>
            <person name="Azer M."/>
            <person name="Bachantsang P."/>
            <person name="Barry A."/>
            <person name="Bayul T."/>
            <person name="Berlin A."/>
            <person name="Bessette D."/>
            <person name="Bloom T."/>
            <person name="Blye J."/>
            <person name="Boguslavskiy L."/>
            <person name="Bonnet C."/>
            <person name="Boukhgalter B."/>
            <person name="Bourzgui I."/>
            <person name="Brown A."/>
            <person name="Cahill P."/>
            <person name="Channer S."/>
            <person name="Cheshatsang Y."/>
            <person name="Chuda L."/>
            <person name="Citroen M."/>
            <person name="Collymore A."/>
            <person name="Cooke P."/>
            <person name="Costello M."/>
            <person name="D'Aco K."/>
            <person name="Daza R."/>
            <person name="De Haan G."/>
            <person name="DeGray S."/>
            <person name="DeMaso C."/>
            <person name="Dhargay N."/>
            <person name="Dooley K."/>
            <person name="Dooley E."/>
            <person name="Doricent M."/>
            <person name="Dorje P."/>
            <person name="Dorjee K."/>
            <person name="Dupes A."/>
            <person name="Elong R."/>
            <person name="Falk J."/>
            <person name="Farina A."/>
            <person name="Faro S."/>
            <person name="Ferguson D."/>
            <person name="Fisher S."/>
            <person name="Foley C.D."/>
            <person name="Franke A."/>
            <person name="Friedrich D."/>
            <person name="Gadbois L."/>
            <person name="Gearin G."/>
            <person name="Gearin C.R."/>
            <person name="Giannoukos G."/>
            <person name="Goode T."/>
            <person name="Graham J."/>
            <person name="Grandbois E."/>
            <person name="Grewal S."/>
            <person name="Gyaltsen K."/>
            <person name="Hafez N."/>
            <person name="Hagos B."/>
            <person name="Hall J."/>
            <person name="Henson C."/>
            <person name="Hollinger A."/>
            <person name="Honan T."/>
            <person name="Huard M.D."/>
            <person name="Hughes L."/>
            <person name="Hurhula B."/>
            <person name="Husby M.E."/>
            <person name="Kamat A."/>
            <person name="Kanga B."/>
            <person name="Kashin S."/>
            <person name="Khazanovich D."/>
            <person name="Kisner P."/>
            <person name="Lance K."/>
            <person name="Lara M."/>
            <person name="Lee W."/>
            <person name="Lennon N."/>
            <person name="Letendre F."/>
            <person name="LeVine R."/>
            <person name="Lipovsky A."/>
            <person name="Liu X."/>
            <person name="Liu J."/>
            <person name="Liu S."/>
            <person name="Lokyitsang T."/>
            <person name="Lokyitsang Y."/>
            <person name="Lubonja R."/>
            <person name="Lui A."/>
            <person name="MacDonald P."/>
            <person name="Magnisalis V."/>
            <person name="Maru K."/>
            <person name="Matthews C."/>
            <person name="McCusker W."/>
            <person name="McDonough S."/>
            <person name="Mehta T."/>
            <person name="Meldrim J."/>
            <person name="Meneus L."/>
            <person name="Mihai O."/>
            <person name="Mihalev A."/>
            <person name="Mihova T."/>
            <person name="Mittelman R."/>
            <person name="Mlenga V."/>
            <person name="Montmayeur A."/>
            <person name="Mulrain L."/>
            <person name="Navidi A."/>
            <person name="Naylor J."/>
            <person name="Negash T."/>
            <person name="Nguyen T."/>
            <person name="Nguyen N."/>
            <person name="Nicol R."/>
            <person name="Norbu C."/>
            <person name="Norbu N."/>
            <person name="Novod N."/>
            <person name="O'Neill B."/>
            <person name="Osman S."/>
            <person name="Markiewicz E."/>
            <person name="Oyono O.L."/>
            <person name="Patti C."/>
            <person name="Phunkhang P."/>
            <person name="Pierre F."/>
            <person name="Priest M."/>
            <person name="Raghuraman S."/>
            <person name="Rege F."/>
            <person name="Reyes R."/>
            <person name="Rise C."/>
            <person name="Rogov P."/>
            <person name="Ross K."/>
            <person name="Ryan E."/>
            <person name="Settipalli S."/>
            <person name="Shea T."/>
            <person name="Sherpa N."/>
            <person name="Shi L."/>
            <person name="Shih D."/>
            <person name="Sparrow T."/>
            <person name="Spaulding J."/>
            <person name="Stalker J."/>
            <person name="Stange-Thomann N."/>
            <person name="Stavropoulos S."/>
            <person name="Stone C."/>
            <person name="Strader C."/>
            <person name="Tesfaye S."/>
            <person name="Thomson T."/>
            <person name="Thoulutsang Y."/>
            <person name="Thoulutsang D."/>
            <person name="Topham K."/>
            <person name="Topping I."/>
            <person name="Tsamla T."/>
            <person name="Vassiliev H."/>
            <person name="Vo A."/>
            <person name="Wangchuk T."/>
            <person name="Wangdi T."/>
            <person name="Weiand M."/>
            <person name="Wilkinson J."/>
            <person name="Wilson A."/>
            <person name="Yadav S."/>
            <person name="Young G."/>
            <person name="Yu Q."/>
            <person name="Zembek L."/>
            <person name="Zhong D."/>
            <person name="Zimmer A."/>
            <person name="Zwirko Z."/>
            <person name="Jaffe D.B."/>
            <person name="Alvarez P."/>
            <person name="Brockman W."/>
            <person name="Butler J."/>
            <person name="Chin C."/>
            <person name="Gnerre S."/>
            <person name="Grabherr M."/>
            <person name="Kleber M."/>
            <person name="Mauceli E."/>
            <person name="MacCallum I."/>
        </authorList>
    </citation>
    <scope>NUCLEOTIDE SEQUENCE [LARGE SCALE GENOMIC DNA]</scope>
    <source>
        <strain evidence="2">Tucson 14024-0371.13</strain>
    </source>
</reference>
<evidence type="ECO:0000313" key="1">
    <source>
        <dbReference type="EMBL" id="EDV36573.2"/>
    </source>
</evidence>
<evidence type="ECO:0000313" key="2">
    <source>
        <dbReference type="Proteomes" id="UP000007801"/>
    </source>
</evidence>
<protein>
    <submittedName>
        <fullName evidence="1">Uncharacterized protein</fullName>
    </submittedName>
</protein>
<dbReference type="InParanoid" id="B3MEV2"/>
<dbReference type="CDD" id="cd20259">
    <property type="entry name" value="pgc"/>
    <property type="match status" value="1"/>
</dbReference>
<dbReference type="OrthoDB" id="7837363at2759"/>